<dbReference type="GO" id="GO:0008716">
    <property type="term" value="F:D-alanine-D-alanine ligase activity"/>
    <property type="evidence" value="ECO:0007669"/>
    <property type="project" value="InterPro"/>
</dbReference>
<dbReference type="GO" id="GO:0005524">
    <property type="term" value="F:ATP binding"/>
    <property type="evidence" value="ECO:0007669"/>
    <property type="project" value="UniProtKB-UniRule"/>
</dbReference>
<dbReference type="InterPro" id="IPR013815">
    <property type="entry name" value="ATP_grasp_subdomain_1"/>
</dbReference>
<reference evidence="5" key="1">
    <citation type="submission" date="2015-10" db="EMBL/GenBank/DDBJ databases">
        <authorList>
            <person name="Regsiter A."/>
            <person name="william w."/>
        </authorList>
    </citation>
    <scope>NUCLEOTIDE SEQUENCE</scope>
    <source>
        <strain evidence="5">Montdore</strain>
    </source>
</reference>
<dbReference type="GO" id="GO:0046872">
    <property type="term" value="F:metal ion binding"/>
    <property type="evidence" value="ECO:0007669"/>
    <property type="project" value="InterPro"/>
</dbReference>
<keyword evidence="6" id="KW-1185">Reference proteome</keyword>
<name>A0A292PWY6_9PEZI</name>
<feature type="domain" description="ATP-grasp" evidence="4">
    <location>
        <begin position="150"/>
        <end position="367"/>
    </location>
</feature>
<evidence type="ECO:0000256" key="1">
    <source>
        <dbReference type="ARBA" id="ARBA00010871"/>
    </source>
</evidence>
<dbReference type="InterPro" id="IPR011761">
    <property type="entry name" value="ATP-grasp"/>
</dbReference>
<dbReference type="InterPro" id="IPR011095">
    <property type="entry name" value="Dala_Dala_lig_C"/>
</dbReference>
<dbReference type="Gene3D" id="3.30.470.20">
    <property type="entry name" value="ATP-grasp fold, B domain"/>
    <property type="match status" value="1"/>
</dbReference>
<protein>
    <recommendedName>
        <fullName evidence="4">ATP-grasp domain-containing protein</fullName>
    </recommendedName>
</protein>
<dbReference type="Pfam" id="PF07478">
    <property type="entry name" value="Dala_Dala_lig_C"/>
    <property type="match status" value="1"/>
</dbReference>
<dbReference type="Proteomes" id="UP001412239">
    <property type="component" value="Unassembled WGS sequence"/>
</dbReference>
<comment type="similarity">
    <text evidence="1">Belongs to the D-alanine--D-alanine ligase family.</text>
</comment>
<keyword evidence="3" id="KW-0067">ATP-binding</keyword>
<dbReference type="EMBL" id="LN891004">
    <property type="protein sequence ID" value="CUS12122.1"/>
    <property type="molecule type" value="Genomic_DNA"/>
</dbReference>
<proteinExistence type="inferred from homology"/>
<keyword evidence="2" id="KW-0436">Ligase</keyword>
<organism evidence="5 6">
    <name type="scientific">Tuber aestivum</name>
    <name type="common">summer truffle</name>
    <dbReference type="NCBI Taxonomy" id="59557"/>
    <lineage>
        <taxon>Eukaryota</taxon>
        <taxon>Fungi</taxon>
        <taxon>Dikarya</taxon>
        <taxon>Ascomycota</taxon>
        <taxon>Pezizomycotina</taxon>
        <taxon>Pezizomycetes</taxon>
        <taxon>Pezizales</taxon>
        <taxon>Tuberaceae</taxon>
        <taxon>Tuber</taxon>
    </lineage>
</organism>
<evidence type="ECO:0000313" key="6">
    <source>
        <dbReference type="Proteomes" id="UP001412239"/>
    </source>
</evidence>
<accession>A0A292PWY6</accession>
<gene>
    <name evidence="5" type="ORF">GSTUAT00003797001</name>
</gene>
<dbReference type="AlphaFoldDB" id="A0A292PWY6"/>
<keyword evidence="3" id="KW-0547">Nucleotide-binding</keyword>
<dbReference type="PROSITE" id="PS50975">
    <property type="entry name" value="ATP_GRASP"/>
    <property type="match status" value="1"/>
</dbReference>
<evidence type="ECO:0000313" key="5">
    <source>
        <dbReference type="EMBL" id="CUS12122.1"/>
    </source>
</evidence>
<sequence length="417" mass="46525">MLSTVTRYLPRPCFRPRSSKSARRCLTSIALLHQALPPPIINGSLKPPKPGGYKDASADIAYALHSLNDSNIRVVTPEPNPNPTTDTDWSFPDTQPGILAAIAAGADTIWANTSLFAHHPLTTTSLPPYTKLIANPPKVVDLVDDKAFTNKLLQRQGFSIPKSWLLEGDSKRSIERLSQLIYDLPYPVVVKPVRGRGSEAVKLINGFVCMLDTLDEFFETFDVVLIEEFLEGEEGTVTVMPDGQGKFIALPIVQRFDQVSGVMPWNGHIPVTENSRVLPTRKEDSWHRAAKEECERAAELLKLTTITRIDIRRKDEDGGKFYLFDVNPKPNLTGAGRPCRDDQDSLCAMAAREFGWQYQALVRKCAENAYPLEEARTIEPPEAVVGSLDNFTVWEKWRGKEKVQTADDNAVEAKKEL</sequence>
<evidence type="ECO:0000256" key="3">
    <source>
        <dbReference type="PROSITE-ProRule" id="PRU00409"/>
    </source>
</evidence>
<evidence type="ECO:0000256" key="2">
    <source>
        <dbReference type="ARBA" id="ARBA00022598"/>
    </source>
</evidence>
<dbReference type="Gene3D" id="3.30.1490.20">
    <property type="entry name" value="ATP-grasp fold, A domain"/>
    <property type="match status" value="1"/>
</dbReference>
<dbReference type="SUPFAM" id="SSF56059">
    <property type="entry name" value="Glutathione synthetase ATP-binding domain-like"/>
    <property type="match status" value="1"/>
</dbReference>
<dbReference type="PANTHER" id="PTHR23132">
    <property type="entry name" value="D-ALANINE--D-ALANINE LIGASE"/>
    <property type="match status" value="1"/>
</dbReference>
<dbReference type="PANTHER" id="PTHR23132:SF23">
    <property type="entry name" value="D-ALANINE--D-ALANINE LIGASE B"/>
    <property type="match status" value="1"/>
</dbReference>
<evidence type="ECO:0000259" key="4">
    <source>
        <dbReference type="PROSITE" id="PS50975"/>
    </source>
</evidence>